<feature type="signal peptide" evidence="2">
    <location>
        <begin position="1"/>
        <end position="22"/>
    </location>
</feature>
<dbReference type="EMBL" id="CP116942">
    <property type="protein sequence ID" value="WCO65798.1"/>
    <property type="molecule type" value="Genomic_DNA"/>
</dbReference>
<organism evidence="3 4">
    <name type="scientific">Iamia majanohamensis</name>
    <dbReference type="NCBI Taxonomy" id="467976"/>
    <lineage>
        <taxon>Bacteria</taxon>
        <taxon>Bacillati</taxon>
        <taxon>Actinomycetota</taxon>
        <taxon>Acidimicrobiia</taxon>
        <taxon>Acidimicrobiales</taxon>
        <taxon>Iamiaceae</taxon>
        <taxon>Iamia</taxon>
    </lineage>
</organism>
<dbReference type="RefSeq" id="WP_272735324.1">
    <property type="nucleotide sequence ID" value="NZ_CP116942.1"/>
</dbReference>
<feature type="region of interest" description="Disordered" evidence="1">
    <location>
        <begin position="21"/>
        <end position="58"/>
    </location>
</feature>
<gene>
    <name evidence="3" type="ORF">PO878_14945</name>
</gene>
<sequence length="128" mass="12746">MRRRLGWLAVALVLVAGGLAGCGDDDDGDDGGGSGSGGDATTTEASGSGGGGGNEAITSYCDKVQELVDKGEELRSDPTNSDLQGEIEELSTELASEAADLAAEAPSFDADDAAQFQECQTQLSSAGG</sequence>
<keyword evidence="4" id="KW-1185">Reference proteome</keyword>
<protein>
    <recommendedName>
        <fullName evidence="5">Secreted protein</fullName>
    </recommendedName>
</protein>
<name>A0AAF0BU80_9ACTN</name>
<keyword evidence="2" id="KW-0732">Signal</keyword>
<reference evidence="3" key="1">
    <citation type="submission" date="2023-01" db="EMBL/GenBank/DDBJ databases">
        <title>The diversity of Class Acidimicrobiia in South China Sea sediment environments and the proposal of Iamia marina sp. nov., a novel species of the genus Iamia.</title>
        <authorList>
            <person name="He Y."/>
            <person name="Tian X."/>
        </authorList>
    </citation>
    <scope>NUCLEOTIDE SEQUENCE</scope>
    <source>
        <strain evidence="3">DSM 19957</strain>
    </source>
</reference>
<dbReference type="PROSITE" id="PS51257">
    <property type="entry name" value="PROKAR_LIPOPROTEIN"/>
    <property type="match status" value="1"/>
</dbReference>
<evidence type="ECO:0000256" key="1">
    <source>
        <dbReference type="SAM" id="MobiDB-lite"/>
    </source>
</evidence>
<proteinExistence type="predicted"/>
<dbReference type="Proteomes" id="UP001216390">
    <property type="component" value="Chromosome"/>
</dbReference>
<dbReference type="KEGG" id="ima:PO878_14945"/>
<evidence type="ECO:0000313" key="3">
    <source>
        <dbReference type="EMBL" id="WCO65798.1"/>
    </source>
</evidence>
<evidence type="ECO:0000256" key="2">
    <source>
        <dbReference type="SAM" id="SignalP"/>
    </source>
</evidence>
<feature type="chain" id="PRO_5042206192" description="Secreted protein" evidence="2">
    <location>
        <begin position="23"/>
        <end position="128"/>
    </location>
</feature>
<accession>A0AAF0BU80</accession>
<evidence type="ECO:0000313" key="4">
    <source>
        <dbReference type="Proteomes" id="UP001216390"/>
    </source>
</evidence>
<dbReference type="AlphaFoldDB" id="A0AAF0BU80"/>
<evidence type="ECO:0008006" key="5">
    <source>
        <dbReference type="Google" id="ProtNLM"/>
    </source>
</evidence>